<keyword evidence="1" id="KW-0472">Membrane</keyword>
<sequence length="178" mass="21092">MMIFKIIIILGMFLWVIIDFYLFFIENKNSSAQLIYGKVMFVRKNTGYHRCELSMKVKCSDNNIIQTTSFFKPNVRWWMQFLPKVGDNVYFYTVEKLSTDNNDNGDKIAFGIANHKPEIGKLRWDLFAYRSSTRTIIIFAILFLCLFIVLKFTPFAIFIPKEFFLFVIVRLSIEILFI</sequence>
<evidence type="ECO:0000313" key="2">
    <source>
        <dbReference type="EMBL" id="RNL55848.1"/>
    </source>
</evidence>
<dbReference type="RefSeq" id="WP_123204501.1">
    <property type="nucleotide sequence ID" value="NZ_RBEE01000004.1"/>
</dbReference>
<protein>
    <recommendedName>
        <fullName evidence="4">DUF3592 domain-containing protein</fullName>
    </recommendedName>
</protein>
<dbReference type="Proteomes" id="UP000274046">
    <property type="component" value="Unassembled WGS sequence"/>
</dbReference>
<feature type="transmembrane region" description="Helical" evidence="1">
    <location>
        <begin position="136"/>
        <end position="159"/>
    </location>
</feature>
<accession>A0A3N0C277</accession>
<dbReference type="AlphaFoldDB" id="A0A3N0C277"/>
<keyword evidence="3" id="KW-1185">Reference proteome</keyword>
<comment type="caution">
    <text evidence="2">The sequence shown here is derived from an EMBL/GenBank/DDBJ whole genome shotgun (WGS) entry which is preliminary data.</text>
</comment>
<keyword evidence="1" id="KW-0812">Transmembrane</keyword>
<name>A0A3N0C277_9SPHI</name>
<proteinExistence type="predicted"/>
<feature type="transmembrane region" description="Helical" evidence="1">
    <location>
        <begin position="6"/>
        <end position="25"/>
    </location>
</feature>
<gene>
    <name evidence="2" type="ORF">D7004_03600</name>
</gene>
<evidence type="ECO:0000256" key="1">
    <source>
        <dbReference type="SAM" id="Phobius"/>
    </source>
</evidence>
<dbReference type="EMBL" id="RBEE01000004">
    <property type="protein sequence ID" value="RNL55848.1"/>
    <property type="molecule type" value="Genomic_DNA"/>
</dbReference>
<reference evidence="2 3" key="1">
    <citation type="submission" date="2018-10" db="EMBL/GenBank/DDBJ databases">
        <title>Genome sequencing of Pedobacter jejuensis TNB23.</title>
        <authorList>
            <person name="Cho Y.-J."/>
            <person name="Cho A."/>
            <person name="Kim O.-S."/>
        </authorList>
    </citation>
    <scope>NUCLEOTIDE SEQUENCE [LARGE SCALE GENOMIC DNA]</scope>
    <source>
        <strain evidence="2 3">TNB23</strain>
    </source>
</reference>
<evidence type="ECO:0008006" key="4">
    <source>
        <dbReference type="Google" id="ProtNLM"/>
    </source>
</evidence>
<keyword evidence="1" id="KW-1133">Transmembrane helix</keyword>
<organism evidence="2 3">
    <name type="scientific">Pedobacter jejuensis</name>
    <dbReference type="NCBI Taxonomy" id="1268550"/>
    <lineage>
        <taxon>Bacteria</taxon>
        <taxon>Pseudomonadati</taxon>
        <taxon>Bacteroidota</taxon>
        <taxon>Sphingobacteriia</taxon>
        <taxon>Sphingobacteriales</taxon>
        <taxon>Sphingobacteriaceae</taxon>
        <taxon>Pedobacter</taxon>
    </lineage>
</organism>
<evidence type="ECO:0000313" key="3">
    <source>
        <dbReference type="Proteomes" id="UP000274046"/>
    </source>
</evidence>